<dbReference type="CTD" id="33652"/>
<keyword evidence="5" id="KW-0677">Repeat</keyword>
<feature type="domain" description="RRM" evidence="11">
    <location>
        <begin position="7"/>
        <end position="88"/>
    </location>
</feature>
<comment type="similarity">
    <text evidence="3">Belongs to the RRM TRSPAP family.</text>
</comment>
<keyword evidence="13" id="KW-1185">Reference proteome</keyword>
<dbReference type="PROSITE" id="PS50102">
    <property type="entry name" value="RRM"/>
    <property type="match status" value="2"/>
</dbReference>
<evidence type="ECO:0000256" key="3">
    <source>
        <dbReference type="ARBA" id="ARBA00008920"/>
    </source>
</evidence>
<dbReference type="CDD" id="cd12345">
    <property type="entry name" value="RRM2_SECp43_like"/>
    <property type="match status" value="1"/>
</dbReference>
<dbReference type="EMBL" id="GAKP01005257">
    <property type="protein sequence ID" value="JAC53695.1"/>
    <property type="molecule type" value="Transcribed_RNA"/>
</dbReference>
<evidence type="ECO:0000256" key="9">
    <source>
        <dbReference type="ARBA" id="ARBA00033477"/>
    </source>
</evidence>
<evidence type="ECO:0000256" key="2">
    <source>
        <dbReference type="ARBA" id="ARBA00004496"/>
    </source>
</evidence>
<dbReference type="PANTHER" id="PTHR37457:SF3">
    <property type="entry name" value="TRNA SELENOCYSTEINE-ASSOCIATED PROTEIN 1"/>
    <property type="match status" value="1"/>
</dbReference>
<dbReference type="AlphaFoldDB" id="A0A034WHU9"/>
<feature type="domain" description="RRM" evidence="11">
    <location>
        <begin position="101"/>
        <end position="180"/>
    </location>
</feature>
<evidence type="ECO:0000313" key="13">
    <source>
        <dbReference type="Proteomes" id="UP001652620"/>
    </source>
</evidence>
<dbReference type="InterPro" id="IPR035979">
    <property type="entry name" value="RBD_domain_sf"/>
</dbReference>
<keyword evidence="6 10" id="KW-0694">RNA-binding</keyword>
<dbReference type="GO" id="GO:0003723">
    <property type="term" value="F:RNA binding"/>
    <property type="evidence" value="ECO:0007669"/>
    <property type="project" value="UniProtKB-UniRule"/>
</dbReference>
<evidence type="ECO:0000256" key="8">
    <source>
        <dbReference type="ARBA" id="ARBA00023242"/>
    </source>
</evidence>
<evidence type="ECO:0000256" key="1">
    <source>
        <dbReference type="ARBA" id="ARBA00004123"/>
    </source>
</evidence>
<dbReference type="GO" id="GO:0005634">
    <property type="term" value="C:nucleus"/>
    <property type="evidence" value="ECO:0007669"/>
    <property type="project" value="UniProtKB-SubCell"/>
</dbReference>
<sequence length="347" mass="38487">MSSSVHCQLWMGSLEPYMTENFIIAAFRKMGEEPTTVRLMRNKYTGEPAGYCFVNFATDESAMDAMHKLNGKPIPGTNPIVRFRLNSASNSYKLPGNEREFSVWVGDLSSDVDDYQLYKVFSTKYTSIKTAKVILDSSGFSKGYGFVRFGIEDEQKSALYDMNGYIGLGTKPIKICNAVPKPKNELGVALGTTSNYGYGGVGITGTSTTTATTADYSQYYDPTSTYWQNYNSWQGYYDQSGAGAISDANSAYYQQSIAQSHANPQTLAQHAEAWSAQRAAQYEQQAAATAAANNTTNVGEDDDYALVEHKYTLDIDKLNRETLDADRLLYDALESSKWLPLEQLETY</sequence>
<dbReference type="PANTHER" id="PTHR37457">
    <property type="entry name" value="TRNA SELENOCYSTEINE 1-ASSOCIATED PROTEIN 1-RELATED"/>
    <property type="match status" value="1"/>
</dbReference>
<dbReference type="SUPFAM" id="SSF54928">
    <property type="entry name" value="RNA-binding domain, RBD"/>
    <property type="match status" value="2"/>
</dbReference>
<reference evidence="12" key="1">
    <citation type="journal article" date="2014" name="BMC Genomics">
        <title>Characterizing the developmental transcriptome of the oriental fruit fly, Bactrocera dorsalis (Diptera: Tephritidae) through comparative genomic analysis with Drosophila melanogaster utilizing modENCODE datasets.</title>
        <authorList>
            <person name="Geib S.M."/>
            <person name="Calla B."/>
            <person name="Hall B."/>
            <person name="Hou S."/>
            <person name="Manoukis N.C."/>
        </authorList>
    </citation>
    <scope>NUCLEOTIDE SEQUENCE</scope>
    <source>
        <strain evidence="12">Punador</strain>
    </source>
</reference>
<evidence type="ECO:0000256" key="4">
    <source>
        <dbReference type="ARBA" id="ARBA00022490"/>
    </source>
</evidence>
<evidence type="ECO:0000313" key="14">
    <source>
        <dbReference type="RefSeq" id="XP_011207787.1"/>
    </source>
</evidence>
<dbReference type="Proteomes" id="UP001652620">
    <property type="component" value="Unplaced"/>
</dbReference>
<dbReference type="KEGG" id="bdr:105229298"/>
<dbReference type="OrthoDB" id="446113at2759"/>
<organism evidence="12">
    <name type="scientific">Bactrocera dorsalis</name>
    <name type="common">Oriental fruit fly</name>
    <name type="synonym">Dacus dorsalis</name>
    <dbReference type="NCBI Taxonomy" id="27457"/>
    <lineage>
        <taxon>Eukaryota</taxon>
        <taxon>Metazoa</taxon>
        <taxon>Ecdysozoa</taxon>
        <taxon>Arthropoda</taxon>
        <taxon>Hexapoda</taxon>
        <taxon>Insecta</taxon>
        <taxon>Pterygota</taxon>
        <taxon>Neoptera</taxon>
        <taxon>Endopterygota</taxon>
        <taxon>Diptera</taxon>
        <taxon>Brachycera</taxon>
        <taxon>Muscomorpha</taxon>
        <taxon>Tephritoidea</taxon>
        <taxon>Tephritidae</taxon>
        <taxon>Bactrocera</taxon>
        <taxon>Bactrocera</taxon>
    </lineage>
</organism>
<evidence type="ECO:0000256" key="5">
    <source>
        <dbReference type="ARBA" id="ARBA00022737"/>
    </source>
</evidence>
<dbReference type="Pfam" id="PF00076">
    <property type="entry name" value="RRM_1"/>
    <property type="match status" value="2"/>
</dbReference>
<dbReference type="Pfam" id="PF17654">
    <property type="entry name" value="Trnau1ap"/>
    <property type="match status" value="1"/>
</dbReference>
<dbReference type="CDD" id="cd12610">
    <property type="entry name" value="RRM1_SECp43"/>
    <property type="match status" value="1"/>
</dbReference>
<evidence type="ECO:0000256" key="7">
    <source>
        <dbReference type="ARBA" id="ARBA00022917"/>
    </source>
</evidence>
<protein>
    <recommendedName>
        <fullName evidence="9">tRNA selenocysteine-associated protein 1</fullName>
    </recommendedName>
</protein>
<keyword evidence="4" id="KW-0963">Cytoplasm</keyword>
<dbReference type="SMART" id="SM00360">
    <property type="entry name" value="RRM"/>
    <property type="match status" value="2"/>
</dbReference>
<keyword evidence="7" id="KW-0648">Protein biosynthesis</keyword>
<dbReference type="InterPro" id="IPR040434">
    <property type="entry name" value="TSAP1"/>
</dbReference>
<dbReference type="RefSeq" id="XP_011207787.1">
    <property type="nucleotide sequence ID" value="XM_011209485.3"/>
</dbReference>
<gene>
    <name evidence="12" type="primary">TSP1L</name>
    <name evidence="14" type="synonym">LOC105229298</name>
</gene>
<name>A0A034WHU9_BACDO</name>
<dbReference type="GO" id="GO:0005737">
    <property type="term" value="C:cytoplasm"/>
    <property type="evidence" value="ECO:0007669"/>
    <property type="project" value="UniProtKB-SubCell"/>
</dbReference>
<dbReference type="InterPro" id="IPR000504">
    <property type="entry name" value="RRM_dom"/>
</dbReference>
<evidence type="ECO:0000256" key="10">
    <source>
        <dbReference type="PROSITE-ProRule" id="PRU00176"/>
    </source>
</evidence>
<dbReference type="GeneID" id="105229298"/>
<dbReference type="InterPro" id="IPR041085">
    <property type="entry name" value="TSAP1_C"/>
</dbReference>
<keyword evidence="8" id="KW-0539">Nucleus</keyword>
<reference evidence="14" key="2">
    <citation type="submission" date="2022-04" db="UniProtKB">
        <authorList>
            <consortium name="RefSeq"/>
        </authorList>
    </citation>
    <scope>IDENTIFICATION</scope>
    <source>
        <strain evidence="14">Punador</strain>
    </source>
</reference>
<proteinExistence type="inferred from homology"/>
<evidence type="ECO:0000259" key="11">
    <source>
        <dbReference type="PROSITE" id="PS50102"/>
    </source>
</evidence>
<accession>A0A034WHU9</accession>
<dbReference type="OMA" id="YDMNGYV"/>
<dbReference type="FunFam" id="3.30.70.330:FF:000159">
    <property type="entry name" value="tRNA selenocysteine 1-associated protein 1"/>
    <property type="match status" value="1"/>
</dbReference>
<dbReference type="FunFam" id="3.30.70.330:FF:000166">
    <property type="entry name" value="Trna selenocysteine 1-associated protein 1"/>
    <property type="match status" value="1"/>
</dbReference>
<dbReference type="InterPro" id="IPR012677">
    <property type="entry name" value="Nucleotide-bd_a/b_plait_sf"/>
</dbReference>
<evidence type="ECO:0000256" key="6">
    <source>
        <dbReference type="ARBA" id="ARBA00022884"/>
    </source>
</evidence>
<comment type="subcellular location">
    <subcellularLocation>
        <location evidence="2">Cytoplasm</location>
    </subcellularLocation>
    <subcellularLocation>
        <location evidence="1">Nucleus</location>
    </subcellularLocation>
</comment>
<dbReference type="Gene3D" id="3.30.70.330">
    <property type="match status" value="2"/>
</dbReference>
<evidence type="ECO:0000313" key="12">
    <source>
        <dbReference type="EMBL" id="JAC53695.1"/>
    </source>
</evidence>
<dbReference type="GO" id="GO:0006412">
    <property type="term" value="P:translation"/>
    <property type="evidence" value="ECO:0007669"/>
    <property type="project" value="UniProtKB-KW"/>
</dbReference>